<name>A0A6P5KPB3_PHACI</name>
<sequence>MATMGALADSQVRFGRRTGQPREAPVETDSWTDSQIPCGTLLPSGVDLCQVTILPNDEWKRIQDSLDKLSRKAAQLRAEKKAKKEMHLNSQEMVKHWANTYAGMRKQKLKAKEFRAQDEENERQRIDMEEALYRAQERKKAIESAKIYQYYQTDRVKTFHSALLLSKVLKERDAQIRFQKSKVKTDAKWEEQLKRNIEKAFREEQEKADKRRSDRMALANDHLKQMKEREEVEEQRKREEEKDAKEIEKQAKLHELELAKRQEKKEEKMLECKRIHLETMENRNIIRAIEEQQREEEDEKIRKFVKAKKGLANIRKEKDAETYKLMEERKERIFNFLNELNRKKLDNEDELIARDIAEAEAEKVQAEKEKEERRKAKIKEIEEYRDAVIESKKEHKKQEKKEAEETLKALIKADQLFWKHEKEKQRKADEEKKETQTFIIQQIAKKKVNLKEQVENDLEYYRETEALALEKEKEFKQYAREVIESESKSTNNIYPLLRAVKFGPGGGRGLPFMERGGIRPSYQSRDFYGTQLPSYASRRPVEVDSIGRTKGRLGFTW</sequence>
<evidence type="ECO:0000256" key="1">
    <source>
        <dbReference type="ARBA" id="ARBA00023054"/>
    </source>
</evidence>
<dbReference type="AlphaFoldDB" id="A0A6P5KPB3"/>
<feature type="region of interest" description="Disordered" evidence="3">
    <location>
        <begin position="203"/>
        <end position="246"/>
    </location>
</feature>
<dbReference type="Proteomes" id="UP000515140">
    <property type="component" value="Unplaced"/>
</dbReference>
<dbReference type="RefSeq" id="XP_020846587.1">
    <property type="nucleotide sequence ID" value="XM_020990928.1"/>
</dbReference>
<organism evidence="5 6">
    <name type="scientific">Phascolarctos cinereus</name>
    <name type="common">Koala</name>
    <dbReference type="NCBI Taxonomy" id="38626"/>
    <lineage>
        <taxon>Eukaryota</taxon>
        <taxon>Metazoa</taxon>
        <taxon>Chordata</taxon>
        <taxon>Craniata</taxon>
        <taxon>Vertebrata</taxon>
        <taxon>Euteleostomi</taxon>
        <taxon>Mammalia</taxon>
        <taxon>Metatheria</taxon>
        <taxon>Diprotodontia</taxon>
        <taxon>Phascolarctidae</taxon>
        <taxon>Phascolarctos</taxon>
    </lineage>
</organism>
<feature type="domain" description="Trichohyalin-plectin-homology" evidence="4">
    <location>
        <begin position="151"/>
        <end position="486"/>
    </location>
</feature>
<reference evidence="6" key="1">
    <citation type="submission" date="2025-08" db="UniProtKB">
        <authorList>
            <consortium name="RefSeq"/>
        </authorList>
    </citation>
    <scope>IDENTIFICATION</scope>
    <source>
        <tissue evidence="6">Spleen</tissue>
    </source>
</reference>
<accession>A0A6P5KPB3</accession>
<evidence type="ECO:0000256" key="3">
    <source>
        <dbReference type="SAM" id="MobiDB-lite"/>
    </source>
</evidence>
<dbReference type="InterPro" id="IPR043597">
    <property type="entry name" value="TPH_dom"/>
</dbReference>
<proteinExistence type="predicted"/>
<dbReference type="InParanoid" id="A0A6P5KPB3"/>
<keyword evidence="5" id="KW-1185">Reference proteome</keyword>
<dbReference type="GeneID" id="110211550"/>
<feature type="region of interest" description="Disordered" evidence="3">
    <location>
        <begin position="1"/>
        <end position="34"/>
    </location>
</feature>
<keyword evidence="1 2" id="KW-0175">Coiled coil</keyword>
<evidence type="ECO:0000313" key="6">
    <source>
        <dbReference type="RefSeq" id="XP_020846587.1"/>
    </source>
</evidence>
<dbReference type="InterPro" id="IPR039986">
    <property type="entry name" value="CFAP210"/>
</dbReference>
<dbReference type="GO" id="GO:0005879">
    <property type="term" value="C:axonemal microtubule"/>
    <property type="evidence" value="ECO:0007669"/>
    <property type="project" value="TreeGrafter"/>
</dbReference>
<gene>
    <name evidence="6" type="primary">CCDC173</name>
</gene>
<dbReference type="PANTHER" id="PTHR28663">
    <property type="entry name" value="COILED-COIL DOMAIN-CONTAINING PROTEIN 173"/>
    <property type="match status" value="1"/>
</dbReference>
<dbReference type="KEGG" id="pcw:110211550"/>
<dbReference type="CTD" id="129881"/>
<evidence type="ECO:0000256" key="2">
    <source>
        <dbReference type="SAM" id="Coils"/>
    </source>
</evidence>
<dbReference type="FunCoup" id="A0A6P5KPB3">
    <property type="interactions" value="108"/>
</dbReference>
<dbReference type="PANTHER" id="PTHR28663:SF1">
    <property type="entry name" value="CILIA- AND FLAGELLA- ASSOCIATED PROTEIN 210"/>
    <property type="match status" value="1"/>
</dbReference>
<feature type="coiled-coil region" evidence="2">
    <location>
        <begin position="342"/>
        <end position="413"/>
    </location>
</feature>
<evidence type="ECO:0000313" key="5">
    <source>
        <dbReference type="Proteomes" id="UP000515140"/>
    </source>
</evidence>
<evidence type="ECO:0000259" key="4">
    <source>
        <dbReference type="Pfam" id="PF13868"/>
    </source>
</evidence>
<dbReference type="Pfam" id="PF13868">
    <property type="entry name" value="TPH"/>
    <property type="match status" value="1"/>
</dbReference>
<feature type="coiled-coil region" evidence="2">
    <location>
        <begin position="59"/>
        <end position="86"/>
    </location>
</feature>
<protein>
    <submittedName>
        <fullName evidence="6">Coiled-coil domain-containing protein 173</fullName>
    </submittedName>
</protein>